<organism evidence="1 2">
    <name type="scientific">Mycteria americana</name>
    <name type="common">Wood stork</name>
    <dbReference type="NCBI Taxonomy" id="33587"/>
    <lineage>
        <taxon>Eukaryota</taxon>
        <taxon>Metazoa</taxon>
        <taxon>Chordata</taxon>
        <taxon>Craniata</taxon>
        <taxon>Vertebrata</taxon>
        <taxon>Euteleostomi</taxon>
        <taxon>Archelosauria</taxon>
        <taxon>Archosauria</taxon>
        <taxon>Dinosauria</taxon>
        <taxon>Saurischia</taxon>
        <taxon>Theropoda</taxon>
        <taxon>Coelurosauria</taxon>
        <taxon>Aves</taxon>
        <taxon>Neognathae</taxon>
        <taxon>Neoaves</taxon>
        <taxon>Aequornithes</taxon>
        <taxon>Ciconiiformes</taxon>
        <taxon>Ciconiidae</taxon>
        <taxon>Mycteria</taxon>
    </lineage>
</organism>
<protein>
    <submittedName>
        <fullName evidence="1">Uncharacterized protein</fullName>
    </submittedName>
</protein>
<reference evidence="1 2" key="1">
    <citation type="journal article" date="2023" name="J. Hered.">
        <title>Chromosome-level genome of the wood stork (Mycteria americana) provides insight into avian chromosome evolution.</title>
        <authorList>
            <person name="Flamio R. Jr."/>
            <person name="Ramstad K.M."/>
        </authorList>
    </citation>
    <scope>NUCLEOTIDE SEQUENCE [LARGE SCALE GENOMIC DNA]</scope>
    <source>
        <strain evidence="1">JAX WOST 10</strain>
    </source>
</reference>
<dbReference type="AlphaFoldDB" id="A0AAN7NQZ6"/>
<evidence type="ECO:0000313" key="2">
    <source>
        <dbReference type="Proteomes" id="UP001333110"/>
    </source>
</evidence>
<accession>A0AAN7NQZ6</accession>
<gene>
    <name evidence="1" type="ORF">QYF61_003731</name>
</gene>
<sequence length="250" mass="28749">MGKNWRERCGLDILLFHPKDSPAVTQVAQRGCAFSILGVFQDPLDKNSRREVLCSAETPPGVLCPALDFSTGETRTCWSRSRGETKMIIGMEHLSYEERLRELGLFSLENRRLQEDLIAAFQYLKGAYKKDGDKLFSRACCNRTRDNSFKLKEGRSRLDVRKKIFTMRVVKHWHRLPREVVDAPSLELTVLEVTSTKEWDKVTAPFPLPQGTAEETSEAFRLLFEAHPASPTRRTIRRGLLFRNRALQTH</sequence>
<name>A0AAN7NQZ6_MYCAM</name>
<comment type="caution">
    <text evidence="1">The sequence shown here is derived from an EMBL/GenBank/DDBJ whole genome shotgun (WGS) entry which is preliminary data.</text>
</comment>
<dbReference type="Proteomes" id="UP001333110">
    <property type="component" value="Unassembled WGS sequence"/>
</dbReference>
<evidence type="ECO:0000313" key="1">
    <source>
        <dbReference type="EMBL" id="KAK4829391.1"/>
    </source>
</evidence>
<proteinExistence type="predicted"/>
<keyword evidence="2" id="KW-1185">Reference proteome</keyword>
<dbReference type="EMBL" id="JAUNZN010000001">
    <property type="protein sequence ID" value="KAK4829391.1"/>
    <property type="molecule type" value="Genomic_DNA"/>
</dbReference>